<dbReference type="EMBL" id="CM045771">
    <property type="protein sequence ID" value="KAI7989085.1"/>
    <property type="molecule type" value="Genomic_DNA"/>
</dbReference>
<keyword evidence="2" id="KW-1185">Reference proteome</keyword>
<dbReference type="Proteomes" id="UP001060215">
    <property type="component" value="Chromosome 14"/>
</dbReference>
<evidence type="ECO:0000313" key="2">
    <source>
        <dbReference type="Proteomes" id="UP001060215"/>
    </source>
</evidence>
<protein>
    <submittedName>
        <fullName evidence="1">Two-component response regulator ARR1</fullName>
    </submittedName>
</protein>
<accession>A0ACC0FK44</accession>
<organism evidence="1 2">
    <name type="scientific">Camellia lanceoleosa</name>
    <dbReference type="NCBI Taxonomy" id="1840588"/>
    <lineage>
        <taxon>Eukaryota</taxon>
        <taxon>Viridiplantae</taxon>
        <taxon>Streptophyta</taxon>
        <taxon>Embryophyta</taxon>
        <taxon>Tracheophyta</taxon>
        <taxon>Spermatophyta</taxon>
        <taxon>Magnoliopsida</taxon>
        <taxon>eudicotyledons</taxon>
        <taxon>Gunneridae</taxon>
        <taxon>Pentapetalae</taxon>
        <taxon>asterids</taxon>
        <taxon>Ericales</taxon>
        <taxon>Theaceae</taxon>
        <taxon>Camellia</taxon>
    </lineage>
</organism>
<gene>
    <name evidence="1" type="ORF">LOK49_LG13G02185</name>
</gene>
<name>A0ACC0FK44_9ERIC</name>
<reference evidence="1 2" key="1">
    <citation type="journal article" date="2022" name="Plant J.">
        <title>Chromosome-level genome of Camellia lanceoleosa provides a valuable resource for understanding genome evolution and self-incompatibility.</title>
        <authorList>
            <person name="Gong W."/>
            <person name="Xiao S."/>
            <person name="Wang L."/>
            <person name="Liao Z."/>
            <person name="Chang Y."/>
            <person name="Mo W."/>
            <person name="Hu G."/>
            <person name="Li W."/>
            <person name="Zhao G."/>
            <person name="Zhu H."/>
            <person name="Hu X."/>
            <person name="Ji K."/>
            <person name="Xiang X."/>
            <person name="Song Q."/>
            <person name="Yuan D."/>
            <person name="Jin S."/>
            <person name="Zhang L."/>
        </authorList>
    </citation>
    <scope>NUCLEOTIDE SEQUENCE [LARGE SCALE GENOMIC DNA]</scope>
    <source>
        <strain evidence="1">SQ_2022a</strain>
    </source>
</reference>
<proteinExistence type="predicted"/>
<evidence type="ECO:0000313" key="1">
    <source>
        <dbReference type="EMBL" id="KAI7989085.1"/>
    </source>
</evidence>
<comment type="caution">
    <text evidence="1">The sequence shown here is derived from an EMBL/GenBank/DDBJ whole genome shotgun (WGS) entry which is preliminary data.</text>
</comment>
<sequence>MSLSCCSYCCLFGMCANDDKESVMKGVSHGARDYLIKLVRLEEVKNIWQHAVWKNLFNTMKSDTMQAGIDQDHPIPSSKRHREKSNEEEEEEEEEEEQQQQQ</sequence>